<reference evidence="2" key="1">
    <citation type="submission" date="2020-05" db="EMBL/GenBank/DDBJ databases">
        <authorList>
            <person name="Chiriac C."/>
            <person name="Salcher M."/>
            <person name="Ghai R."/>
            <person name="Kavagutti S V."/>
        </authorList>
    </citation>
    <scope>NUCLEOTIDE SEQUENCE</scope>
</reference>
<feature type="region of interest" description="Disordered" evidence="1">
    <location>
        <begin position="1"/>
        <end position="26"/>
    </location>
</feature>
<accession>A0A6J7XU41</accession>
<name>A0A6J7XU41_9ZZZZ</name>
<evidence type="ECO:0000256" key="1">
    <source>
        <dbReference type="SAM" id="MobiDB-lite"/>
    </source>
</evidence>
<gene>
    <name evidence="2" type="ORF">UFOPK3520_00979</name>
</gene>
<sequence>MIPTPAVLHTAPSGAREPPKIVIPTSVDRGFDDARKISPSGSGGLISAKFSAIVLPVTVNTSPCNILASRRAFRTTGTPPILSISLMTKRPKGFKSPSNGTLEPIR</sequence>
<proteinExistence type="predicted"/>
<evidence type="ECO:0000313" key="2">
    <source>
        <dbReference type="EMBL" id="CAB5241152.1"/>
    </source>
</evidence>
<dbReference type="EMBL" id="CAFBSF010000085">
    <property type="protein sequence ID" value="CAB5241152.1"/>
    <property type="molecule type" value="Genomic_DNA"/>
</dbReference>
<protein>
    <submittedName>
        <fullName evidence="2">Unannotated protein</fullName>
    </submittedName>
</protein>
<organism evidence="2">
    <name type="scientific">freshwater metagenome</name>
    <dbReference type="NCBI Taxonomy" id="449393"/>
    <lineage>
        <taxon>unclassified sequences</taxon>
        <taxon>metagenomes</taxon>
        <taxon>ecological metagenomes</taxon>
    </lineage>
</organism>
<dbReference type="AlphaFoldDB" id="A0A6J7XU41"/>